<dbReference type="GO" id="GO:0034605">
    <property type="term" value="P:cellular response to heat"/>
    <property type="evidence" value="ECO:0007669"/>
    <property type="project" value="TreeGrafter"/>
</dbReference>
<dbReference type="PANTHER" id="PTHR11638:SF18">
    <property type="entry name" value="HEAT SHOCK PROTEIN 104"/>
    <property type="match status" value="1"/>
</dbReference>
<dbReference type="EMBL" id="MT663539">
    <property type="protein sequence ID" value="QOI90522.1"/>
    <property type="molecule type" value="Genomic_DNA"/>
</dbReference>
<dbReference type="InterPro" id="IPR027417">
    <property type="entry name" value="P-loop_NTPase"/>
</dbReference>
<evidence type="ECO:0000256" key="2">
    <source>
        <dbReference type="ARBA" id="ARBA00022741"/>
    </source>
</evidence>
<sequence length="588" mass="66831">MYQSNSKSILESFSINLNDKAKENKIDPVFGREKELSKLTGVLLKRTKNNPLLLGMPGVGKTALAEELARTIVNKTSHSDLYDKQVVLLDVVGLIAGTRERGVMEERVSDLIKELKERDDVILMIDEIHTLVGQNGSGVSETASLNIANMLKPGLARGDFRCIGATTLEEYSKYFVNDKAMERRFQPIYVNEPSLMDTVGILSHIKDKYEDFHNCEVTEDALTSCVNLAHRFLPYRNFPDKAIDLLDESCSRVNLEHHKKNRINKVVTSNDVEDVIKQFISTPLRIGDENDKIEILDTCLKNKILGQDRAIDTIVRTLKRHACGFYNTSRPIASMMFLGPTGTGKTETVNLLADYYFGCRERNIIRFDMSEYMEPHNVSTLIGTPPGYVGYGDGGKLTNAIKRNPYSIVLFDEIEKAHYKIYDSLLQILEDGILTDGMGNTYCFKNCIIIFTSNIGFTHKKQETLGFATDPAVECIYNIQNLHEELKYTFRPEFLNRIDMLLPFDYLDENTIKIIANDIIDDFIENISRTKNIKVIVTNETRSRVYDEGLDVNYGARPLRTTINKLIIDPICEQMLCELNESSDWFIV</sequence>
<protein>
    <submittedName>
        <fullName evidence="6">Uncharacterized protein</fullName>
    </submittedName>
</protein>
<dbReference type="InterPro" id="IPR001270">
    <property type="entry name" value="ClpA/B"/>
</dbReference>
<dbReference type="SMART" id="SM00382">
    <property type="entry name" value="AAA"/>
    <property type="match status" value="2"/>
</dbReference>
<evidence type="ECO:0000256" key="3">
    <source>
        <dbReference type="ARBA" id="ARBA00022840"/>
    </source>
</evidence>
<evidence type="ECO:0000259" key="5">
    <source>
        <dbReference type="SMART" id="SM01086"/>
    </source>
</evidence>
<dbReference type="InterPro" id="IPR041546">
    <property type="entry name" value="ClpA/ClpB_AAA_lid"/>
</dbReference>
<dbReference type="InterPro" id="IPR050130">
    <property type="entry name" value="ClpA_ClpB"/>
</dbReference>
<name>A0A7M3UP57_POV01</name>
<keyword evidence="3" id="KW-0067">ATP-binding</keyword>
<proteinExistence type="predicted"/>
<dbReference type="Gene3D" id="1.10.8.60">
    <property type="match status" value="2"/>
</dbReference>
<dbReference type="CDD" id="cd19499">
    <property type="entry name" value="RecA-like_ClpB_Hsp104-like"/>
    <property type="match status" value="1"/>
</dbReference>
<evidence type="ECO:0000313" key="6">
    <source>
        <dbReference type="EMBL" id="QOI90522.1"/>
    </source>
</evidence>
<evidence type="ECO:0000259" key="4">
    <source>
        <dbReference type="SMART" id="SM00382"/>
    </source>
</evidence>
<dbReference type="GO" id="GO:0005524">
    <property type="term" value="F:ATP binding"/>
    <property type="evidence" value="ECO:0007669"/>
    <property type="project" value="UniProtKB-KW"/>
</dbReference>
<dbReference type="InterPro" id="IPR019489">
    <property type="entry name" value="Clp_ATPase_C"/>
</dbReference>
<dbReference type="Pfam" id="PF00004">
    <property type="entry name" value="AAA"/>
    <property type="match status" value="1"/>
</dbReference>
<organism evidence="6">
    <name type="scientific">Pyramimonas orientalis virus</name>
    <name type="common">PoV01</name>
    <dbReference type="NCBI Taxonomy" id="455367"/>
    <lineage>
        <taxon>Viruses</taxon>
        <taxon>Varidnaviria</taxon>
        <taxon>Bamfordvirae</taxon>
        <taxon>Nucleocytoviricota</taxon>
        <taxon>Megaviricetes</taxon>
        <taxon>Imitervirales</taxon>
        <taxon>Allomimiviridae</taxon>
        <taxon>Heliosvirus</taxon>
        <taxon>Heliosvirus raunefjordenense</taxon>
    </lineage>
</organism>
<gene>
    <name evidence="6" type="ORF">HWQ62_00387</name>
</gene>
<dbReference type="PRINTS" id="PR00300">
    <property type="entry name" value="CLPPROTEASEA"/>
</dbReference>
<evidence type="ECO:0000256" key="1">
    <source>
        <dbReference type="ARBA" id="ARBA00022737"/>
    </source>
</evidence>
<dbReference type="Pfam" id="PF07724">
    <property type="entry name" value="AAA_2"/>
    <property type="match status" value="1"/>
</dbReference>
<dbReference type="SMART" id="SM01086">
    <property type="entry name" value="ClpB_D2-small"/>
    <property type="match status" value="1"/>
</dbReference>
<reference evidence="6" key="1">
    <citation type="submission" date="2020-06" db="EMBL/GenBank/DDBJ databases">
        <title>Lateral gene transfer of anion-conducting channel rhodopsins between green algae and giant viruses.</title>
        <authorList>
            <person name="Rozenberg A."/>
            <person name="Oppermann J."/>
            <person name="Wietek J."/>
            <person name="Fernandez Lahore R.G."/>
            <person name="Sandaa R.-A."/>
            <person name="Bratbak G."/>
            <person name="Hegemann P."/>
            <person name="Beja O."/>
        </authorList>
    </citation>
    <scope>NUCLEOTIDE SEQUENCE</scope>
    <source>
        <strain evidence="6">01B</strain>
    </source>
</reference>
<dbReference type="CDD" id="cd00009">
    <property type="entry name" value="AAA"/>
    <property type="match status" value="1"/>
</dbReference>
<keyword evidence="2" id="KW-0547">Nucleotide-binding</keyword>
<dbReference type="Gene3D" id="3.40.50.300">
    <property type="entry name" value="P-loop containing nucleotide triphosphate hydrolases"/>
    <property type="match status" value="2"/>
</dbReference>
<feature type="domain" description="AAA+ ATPase" evidence="4">
    <location>
        <begin position="47"/>
        <end position="195"/>
    </location>
</feature>
<dbReference type="Pfam" id="PF10431">
    <property type="entry name" value="ClpB_D2-small"/>
    <property type="match status" value="1"/>
</dbReference>
<dbReference type="InterPro" id="IPR003959">
    <property type="entry name" value="ATPase_AAA_core"/>
</dbReference>
<dbReference type="SUPFAM" id="SSF52540">
    <property type="entry name" value="P-loop containing nucleoside triphosphate hydrolases"/>
    <property type="match status" value="2"/>
</dbReference>
<organismHost>
    <name type="scientific">Pyramimonas plurioculata</name>
    <dbReference type="NCBI Taxonomy" id="36893"/>
</organismHost>
<dbReference type="Pfam" id="PF17871">
    <property type="entry name" value="AAA_lid_9"/>
    <property type="match status" value="1"/>
</dbReference>
<feature type="domain" description="AAA+ ATPase" evidence="4">
    <location>
        <begin position="331"/>
        <end position="483"/>
    </location>
</feature>
<feature type="domain" description="Clp ATPase C-terminal" evidence="5">
    <location>
        <begin position="507"/>
        <end position="588"/>
    </location>
</feature>
<keyword evidence="1" id="KW-0677">Repeat</keyword>
<accession>A0A7M3UP57</accession>
<dbReference type="InterPro" id="IPR003593">
    <property type="entry name" value="AAA+_ATPase"/>
</dbReference>
<dbReference type="PANTHER" id="PTHR11638">
    <property type="entry name" value="ATP-DEPENDENT CLP PROTEASE"/>
    <property type="match status" value="1"/>
</dbReference>
<dbReference type="GO" id="GO:0016887">
    <property type="term" value="F:ATP hydrolysis activity"/>
    <property type="evidence" value="ECO:0007669"/>
    <property type="project" value="InterPro"/>
</dbReference>